<evidence type="ECO:0000313" key="3">
    <source>
        <dbReference type="EMBL" id="RAI79695.1"/>
    </source>
</evidence>
<evidence type="ECO:0000259" key="2">
    <source>
        <dbReference type="Pfam" id="PF09524"/>
    </source>
</evidence>
<dbReference type="InterPro" id="IPR011741">
    <property type="entry name" value="Phg_2220_C"/>
</dbReference>
<comment type="caution">
    <text evidence="3">The sequence shown here is derived from an EMBL/GenBank/DDBJ whole genome shotgun (WGS) entry which is preliminary data.</text>
</comment>
<dbReference type="EMBL" id="MJBI02000006">
    <property type="protein sequence ID" value="RAI79695.1"/>
    <property type="molecule type" value="Genomic_DNA"/>
</dbReference>
<dbReference type="SUPFAM" id="SSF46785">
    <property type="entry name" value="Winged helix' DNA-binding domain"/>
    <property type="match status" value="1"/>
</dbReference>
<dbReference type="Proteomes" id="UP000229523">
    <property type="component" value="Unassembled WGS sequence"/>
</dbReference>
<protein>
    <submittedName>
        <fullName evidence="3">Replication protein</fullName>
    </submittedName>
</protein>
<sequence length="242" mass="27986">MATFRTVKRASEFVTLDKTAIYDSELSFKAKGILLYLLSRPDDWQIYESEIVKHCSDGRDSVRSGLKELEEKNYIIRTRKRDEKGRLKEYEYVVYERPNQIGLSNVGKTNIGLSNVGKSNTTNNNSTNNKSTNNDSKDILSDSKESDETATKVIEYLNDKAKKRFRATPGNIKFINGRIKDGFELEDFKKVIDTKVSQWINDSKMNEYLRPKTLFNSENFESYLNSAEANKQEEYNPYANVY</sequence>
<gene>
    <name evidence="3" type="ORF">BFS35_011150</name>
</gene>
<organism evidence="3 4">
    <name type="scientific">Macrococcoides goetzii</name>
    <dbReference type="NCBI Taxonomy" id="1891097"/>
    <lineage>
        <taxon>Bacteria</taxon>
        <taxon>Bacillati</taxon>
        <taxon>Bacillota</taxon>
        <taxon>Bacilli</taxon>
        <taxon>Bacillales</taxon>
        <taxon>Staphylococcaceae</taxon>
        <taxon>Macrococcoides</taxon>
    </lineage>
</organism>
<dbReference type="InterPro" id="IPR036390">
    <property type="entry name" value="WH_DNA-bd_sf"/>
</dbReference>
<feature type="region of interest" description="Disordered" evidence="1">
    <location>
        <begin position="114"/>
        <end position="144"/>
    </location>
</feature>
<feature type="domain" description="Phage conserved hypothetical protein C-terminal" evidence="2">
    <location>
        <begin position="153"/>
        <end position="225"/>
    </location>
</feature>
<evidence type="ECO:0000256" key="1">
    <source>
        <dbReference type="SAM" id="MobiDB-lite"/>
    </source>
</evidence>
<evidence type="ECO:0000313" key="4">
    <source>
        <dbReference type="Proteomes" id="UP000229523"/>
    </source>
</evidence>
<proteinExistence type="predicted"/>
<reference evidence="3 4" key="1">
    <citation type="journal article" date="2018" name="Front. Microbiol.">
        <title>Description and Comparative Genomics of Macrococcus caseolyticus subsp. hominis subsp. nov., Macrococcus goetzii sp. nov., Macrococcus epidermidis sp. nov., and Macrococcus bohemicus sp. nov., Novel Macrococci From Human Clinical Material With Virulence Potential and Suspected Uptake of Foreign DNA by Natural Transformation.</title>
        <authorList>
            <person name="Maslanova I."/>
            <person name="Wertheimer Z."/>
            <person name="Sedlacek I."/>
            <person name="Svec P."/>
            <person name="Indrakova A."/>
            <person name="Kovarovic V."/>
            <person name="Schumann P."/>
            <person name="Sproer C."/>
            <person name="Kralova S."/>
            <person name="Sedo O."/>
            <person name="Kristofova L."/>
            <person name="Vrbovska V."/>
            <person name="Fuzik T."/>
            <person name="Petras P."/>
            <person name="Zdrahal Z."/>
            <person name="Ruzickova V."/>
            <person name="Doskar J."/>
            <person name="Pantucek R."/>
        </authorList>
    </citation>
    <scope>NUCLEOTIDE SEQUENCE [LARGE SCALE GENOMIC DNA]</scope>
    <source>
        <strain evidence="3 4">CCM 4927</strain>
    </source>
</reference>
<dbReference type="Pfam" id="PF13730">
    <property type="entry name" value="HTH_36"/>
    <property type="match status" value="1"/>
</dbReference>
<dbReference type="RefSeq" id="WP_099576948.1">
    <property type="nucleotide sequence ID" value="NZ_MJBI02000006.1"/>
</dbReference>
<feature type="compositionally biased region" description="Low complexity" evidence="1">
    <location>
        <begin position="118"/>
        <end position="134"/>
    </location>
</feature>
<dbReference type="AlphaFoldDB" id="A0A2G5NUQ5"/>
<keyword evidence="4" id="KW-1185">Reference proteome</keyword>
<dbReference type="NCBIfam" id="TIGR02220">
    <property type="entry name" value="phg_TIGR02220"/>
    <property type="match status" value="1"/>
</dbReference>
<dbReference type="Pfam" id="PF09524">
    <property type="entry name" value="Phg_2220_C"/>
    <property type="match status" value="1"/>
</dbReference>
<accession>A0A2G5NUQ5</accession>
<name>A0A2G5NUQ5_9STAP</name>
<feature type="compositionally biased region" description="Basic and acidic residues" evidence="1">
    <location>
        <begin position="135"/>
        <end position="144"/>
    </location>
</feature>